<evidence type="ECO:0000256" key="2">
    <source>
        <dbReference type="SAM" id="Phobius"/>
    </source>
</evidence>
<feature type="compositionally biased region" description="Pro residues" evidence="1">
    <location>
        <begin position="21"/>
        <end position="32"/>
    </location>
</feature>
<sequence length="290" mass="30032">MTDPWAPQPTDAAPVGSPAPAGAPVPPPPAAPEPAKSLGAKIGGLFRDPLSIVLVVVIVLALVVAGAVGSELVARHIADKTVTQITSCVVQDDVEVSFGKTPILLQYFADHYNNVTVTTAGHRVREADGMKAEIVINDIRLTGNQSAPGTIGALDANITWTADGIKNTIQNQIPLVGSFVSSVSTHPSDGTIELQAALGSIVVKPEVQNNNLTLTVQSLSGLGFMLPRETVQPALDAFLEQITKNIPLGIHAESVQVTDTGVTAKYVTRNATMPPGRSGSGGDPCFAGLD</sequence>
<evidence type="ECO:0000313" key="4">
    <source>
        <dbReference type="Proteomes" id="UP000515498"/>
    </source>
</evidence>
<dbReference type="InterPro" id="IPR021373">
    <property type="entry name" value="DUF2993"/>
</dbReference>
<feature type="transmembrane region" description="Helical" evidence="2">
    <location>
        <begin position="50"/>
        <end position="74"/>
    </location>
</feature>
<evidence type="ECO:0000313" key="3">
    <source>
        <dbReference type="EMBL" id="QNJ94362.1"/>
    </source>
</evidence>
<evidence type="ECO:0000256" key="1">
    <source>
        <dbReference type="SAM" id="MobiDB-lite"/>
    </source>
</evidence>
<name>A0A7G8PJ46_9MYCO</name>
<dbReference type="Proteomes" id="UP000515498">
    <property type="component" value="Chromosome"/>
</dbReference>
<keyword evidence="2" id="KW-0472">Membrane</keyword>
<dbReference type="EMBL" id="CP059894">
    <property type="protein sequence ID" value="QNJ94362.1"/>
    <property type="molecule type" value="Genomic_DNA"/>
</dbReference>
<dbReference type="AlphaFoldDB" id="A0A7G8PJ46"/>
<protein>
    <submittedName>
        <fullName evidence="3">DUF2993 domain-containing protein</fullName>
    </submittedName>
</protein>
<dbReference type="Pfam" id="PF11209">
    <property type="entry name" value="LmeA"/>
    <property type="match status" value="1"/>
</dbReference>
<proteinExistence type="predicted"/>
<dbReference type="KEGG" id="mflu:HZU40_08850"/>
<gene>
    <name evidence="3" type="ORF">HZU40_08850</name>
</gene>
<dbReference type="RefSeq" id="WP_187098207.1">
    <property type="nucleotide sequence ID" value="NZ_CP059894.1"/>
</dbReference>
<keyword evidence="2" id="KW-1133">Transmembrane helix</keyword>
<reference evidence="3 4" key="1">
    <citation type="submission" date="2020-07" db="EMBL/GenBank/DDBJ databases">
        <title>Draft genome sequence of four isobutane-metabolizing strains capable of cometabolically degrading diverse ether contaminants.</title>
        <authorList>
            <person name="Chen W."/>
            <person name="Faulkner N."/>
            <person name="Smith C."/>
            <person name="Hyman M."/>
        </authorList>
    </citation>
    <scope>NUCLEOTIDE SEQUENCE [LARGE SCALE GENOMIC DNA]</scope>
    <source>
        <strain evidence="3 4">2A</strain>
    </source>
</reference>
<keyword evidence="2" id="KW-0812">Transmembrane</keyword>
<feature type="region of interest" description="Disordered" evidence="1">
    <location>
        <begin position="1"/>
        <end position="34"/>
    </location>
</feature>
<organism evidence="3 4">
    <name type="scientific">Mycolicibacterium fluoranthenivorans</name>
    <dbReference type="NCBI Taxonomy" id="258505"/>
    <lineage>
        <taxon>Bacteria</taxon>
        <taxon>Bacillati</taxon>
        <taxon>Actinomycetota</taxon>
        <taxon>Actinomycetes</taxon>
        <taxon>Mycobacteriales</taxon>
        <taxon>Mycobacteriaceae</taxon>
        <taxon>Mycolicibacterium</taxon>
    </lineage>
</organism>
<accession>A0A7G8PJ46</accession>